<organism evidence="2 3">
    <name type="scientific">Striga asiatica</name>
    <name type="common">Asiatic witchweed</name>
    <name type="synonym">Buchnera asiatica</name>
    <dbReference type="NCBI Taxonomy" id="4170"/>
    <lineage>
        <taxon>Eukaryota</taxon>
        <taxon>Viridiplantae</taxon>
        <taxon>Streptophyta</taxon>
        <taxon>Embryophyta</taxon>
        <taxon>Tracheophyta</taxon>
        <taxon>Spermatophyta</taxon>
        <taxon>Magnoliopsida</taxon>
        <taxon>eudicotyledons</taxon>
        <taxon>Gunneridae</taxon>
        <taxon>Pentapetalae</taxon>
        <taxon>asterids</taxon>
        <taxon>lamiids</taxon>
        <taxon>Lamiales</taxon>
        <taxon>Orobanchaceae</taxon>
        <taxon>Buchnereae</taxon>
        <taxon>Striga</taxon>
    </lineage>
</organism>
<evidence type="ECO:0000256" key="1">
    <source>
        <dbReference type="SAM" id="MobiDB-lite"/>
    </source>
</evidence>
<sequence length="226" mass="25024">MLPKPSGINKTTEELSSKSDKDSICPHISSTFQTKFLYKLHISPQFSSSSITIQSFSHYAIKRQTYQNPNSKSKKYGKMKAVVDKKNEKATIRAECRADEGRKHLEKVELKTRDADTVKYVEKKLADKGVGRLDRHPADGLPLKHDPKKGHGGKYTWEGPAEEYEAELGAEPALDKGDPNYVEEEEEEGKEEAAAAAELVVGEVEVAKAAGEGVARIEVDPQLKVD</sequence>
<feature type="compositionally biased region" description="Basic and acidic residues" evidence="1">
    <location>
        <begin position="131"/>
        <end position="145"/>
    </location>
</feature>
<feature type="region of interest" description="Disordered" evidence="1">
    <location>
        <begin position="1"/>
        <end position="23"/>
    </location>
</feature>
<protein>
    <submittedName>
        <fullName evidence="2">Uncharacterized protein</fullName>
    </submittedName>
</protein>
<gene>
    <name evidence="2" type="ORF">STAS_22352</name>
</gene>
<accession>A0A5A7QJ73</accession>
<feature type="region of interest" description="Disordered" evidence="1">
    <location>
        <begin position="131"/>
        <end position="193"/>
    </location>
</feature>
<evidence type="ECO:0000313" key="2">
    <source>
        <dbReference type="EMBL" id="GER45399.1"/>
    </source>
</evidence>
<dbReference type="OrthoDB" id="1899413at2759"/>
<evidence type="ECO:0000313" key="3">
    <source>
        <dbReference type="Proteomes" id="UP000325081"/>
    </source>
</evidence>
<feature type="compositionally biased region" description="Acidic residues" evidence="1">
    <location>
        <begin position="181"/>
        <end position="190"/>
    </location>
</feature>
<dbReference type="EMBL" id="BKCP01007182">
    <property type="protein sequence ID" value="GER45399.1"/>
    <property type="molecule type" value="Genomic_DNA"/>
</dbReference>
<dbReference type="AlphaFoldDB" id="A0A5A7QJ73"/>
<comment type="caution">
    <text evidence="2">The sequence shown here is derived from an EMBL/GenBank/DDBJ whole genome shotgun (WGS) entry which is preliminary data.</text>
</comment>
<proteinExistence type="predicted"/>
<reference evidence="3" key="1">
    <citation type="journal article" date="2019" name="Curr. Biol.">
        <title>Genome Sequence of Striga asiatica Provides Insight into the Evolution of Plant Parasitism.</title>
        <authorList>
            <person name="Yoshida S."/>
            <person name="Kim S."/>
            <person name="Wafula E.K."/>
            <person name="Tanskanen J."/>
            <person name="Kim Y.M."/>
            <person name="Honaas L."/>
            <person name="Yang Z."/>
            <person name="Spallek T."/>
            <person name="Conn C.E."/>
            <person name="Ichihashi Y."/>
            <person name="Cheong K."/>
            <person name="Cui S."/>
            <person name="Der J.P."/>
            <person name="Gundlach H."/>
            <person name="Jiao Y."/>
            <person name="Hori C."/>
            <person name="Ishida J.K."/>
            <person name="Kasahara H."/>
            <person name="Kiba T."/>
            <person name="Kim M.S."/>
            <person name="Koo N."/>
            <person name="Laohavisit A."/>
            <person name="Lee Y.H."/>
            <person name="Lumba S."/>
            <person name="McCourt P."/>
            <person name="Mortimer J.C."/>
            <person name="Mutuku J.M."/>
            <person name="Nomura T."/>
            <person name="Sasaki-Sekimoto Y."/>
            <person name="Seto Y."/>
            <person name="Wang Y."/>
            <person name="Wakatake T."/>
            <person name="Sakakibara H."/>
            <person name="Demura T."/>
            <person name="Yamaguchi S."/>
            <person name="Yoneyama K."/>
            <person name="Manabe R.I."/>
            <person name="Nelson D.C."/>
            <person name="Schulman A.H."/>
            <person name="Timko M.P."/>
            <person name="dePamphilis C.W."/>
            <person name="Choi D."/>
            <person name="Shirasu K."/>
        </authorList>
    </citation>
    <scope>NUCLEOTIDE SEQUENCE [LARGE SCALE GENOMIC DNA]</scope>
    <source>
        <strain evidence="3">cv. UVA1</strain>
    </source>
</reference>
<dbReference type="Proteomes" id="UP000325081">
    <property type="component" value="Unassembled WGS sequence"/>
</dbReference>
<keyword evidence="3" id="KW-1185">Reference proteome</keyword>
<name>A0A5A7QJ73_STRAF</name>
<feature type="compositionally biased region" description="Basic and acidic residues" evidence="1">
    <location>
        <begin position="11"/>
        <end position="23"/>
    </location>
</feature>